<dbReference type="InterPro" id="IPR027417">
    <property type="entry name" value="P-loop_NTPase"/>
</dbReference>
<protein>
    <recommendedName>
        <fullName evidence="2">DNA polymerase III subunit delta'</fullName>
        <ecNumber evidence="1">2.7.7.7</ecNumber>
    </recommendedName>
</protein>
<evidence type="ECO:0000256" key="2">
    <source>
        <dbReference type="ARBA" id="ARBA00014363"/>
    </source>
</evidence>
<dbReference type="Pfam" id="PF09115">
    <property type="entry name" value="DNApol3-delta_C"/>
    <property type="match status" value="1"/>
</dbReference>
<dbReference type="GO" id="GO:0006261">
    <property type="term" value="P:DNA-templated DNA replication"/>
    <property type="evidence" value="ECO:0007669"/>
    <property type="project" value="TreeGrafter"/>
</dbReference>
<keyword evidence="3" id="KW-0808">Transferase</keyword>
<evidence type="ECO:0000256" key="1">
    <source>
        <dbReference type="ARBA" id="ARBA00012417"/>
    </source>
</evidence>
<dbReference type="NCBIfam" id="NF004310">
    <property type="entry name" value="PRK05707.1"/>
    <property type="match status" value="1"/>
</dbReference>
<evidence type="ECO:0000256" key="5">
    <source>
        <dbReference type="ARBA" id="ARBA00022705"/>
    </source>
</evidence>
<dbReference type="GO" id="GO:0009360">
    <property type="term" value="C:DNA polymerase III complex"/>
    <property type="evidence" value="ECO:0007669"/>
    <property type="project" value="InterPro"/>
</dbReference>
<gene>
    <name evidence="9" type="primary">holB</name>
    <name evidence="9" type="ORF">CSA09_02360</name>
</gene>
<dbReference type="Pfam" id="PF13177">
    <property type="entry name" value="DNA_pol3_delta2"/>
    <property type="match status" value="1"/>
</dbReference>
<evidence type="ECO:0000256" key="7">
    <source>
        <dbReference type="ARBA" id="ARBA00049244"/>
    </source>
</evidence>
<dbReference type="GO" id="GO:0003677">
    <property type="term" value="F:DNA binding"/>
    <property type="evidence" value="ECO:0007669"/>
    <property type="project" value="InterPro"/>
</dbReference>
<keyword evidence="4" id="KW-0548">Nucleotidyltransferase</keyword>
<dbReference type="PANTHER" id="PTHR11669:SF8">
    <property type="entry name" value="DNA POLYMERASE III SUBUNIT DELTA"/>
    <property type="match status" value="1"/>
</dbReference>
<keyword evidence="5" id="KW-0235">DNA replication</keyword>
<reference evidence="9 10" key="1">
    <citation type="submission" date="2017-10" db="EMBL/GenBank/DDBJ databases">
        <title>Novel microbial diversity and functional potential in the marine mammal oral microbiome.</title>
        <authorList>
            <person name="Dudek N.K."/>
            <person name="Sun C.L."/>
            <person name="Burstein D."/>
            <person name="Kantor R.S."/>
            <person name="Aliaga Goltsman D.S."/>
            <person name="Bik E.M."/>
            <person name="Thomas B.C."/>
            <person name="Banfield J.F."/>
            <person name="Relman D.A."/>
        </authorList>
    </citation>
    <scope>NUCLEOTIDE SEQUENCE [LARGE SCALE GENOMIC DNA]</scope>
    <source>
        <strain evidence="9">DOLJORAL78_50_517</strain>
    </source>
</reference>
<dbReference type="GO" id="GO:0003887">
    <property type="term" value="F:DNA-directed DNA polymerase activity"/>
    <property type="evidence" value="ECO:0007669"/>
    <property type="project" value="UniProtKB-KW"/>
</dbReference>
<dbReference type="Gene3D" id="3.40.50.300">
    <property type="entry name" value="P-loop containing nucleotide triphosphate hydrolases"/>
    <property type="match status" value="1"/>
</dbReference>
<dbReference type="PANTHER" id="PTHR11669">
    <property type="entry name" value="REPLICATION FACTOR C / DNA POLYMERASE III GAMMA-TAU SUBUNIT"/>
    <property type="match status" value="1"/>
</dbReference>
<dbReference type="Proteomes" id="UP000229278">
    <property type="component" value="Unassembled WGS sequence"/>
</dbReference>
<dbReference type="InterPro" id="IPR015199">
    <property type="entry name" value="DNA_pol_III_delta_C"/>
</dbReference>
<dbReference type="NCBIfam" id="TIGR00678">
    <property type="entry name" value="holB"/>
    <property type="match status" value="1"/>
</dbReference>
<keyword evidence="6" id="KW-0239">DNA-directed DNA polymerase</keyword>
<dbReference type="GO" id="GO:0008408">
    <property type="term" value="F:3'-5' exonuclease activity"/>
    <property type="evidence" value="ECO:0007669"/>
    <property type="project" value="InterPro"/>
</dbReference>
<dbReference type="EC" id="2.7.7.7" evidence="1"/>
<accession>A0A2G6PFR1</accession>
<evidence type="ECO:0000259" key="8">
    <source>
        <dbReference type="Pfam" id="PF09115"/>
    </source>
</evidence>
<dbReference type="AlphaFoldDB" id="A0A2G6PFR1"/>
<proteinExistence type="predicted"/>
<dbReference type="InterPro" id="IPR050238">
    <property type="entry name" value="DNA_Rep/Repair_Clamp_Loader"/>
</dbReference>
<dbReference type="InterPro" id="IPR004622">
    <property type="entry name" value="DNA_pol_HolB"/>
</dbReference>
<feature type="domain" description="DNA polymerase III delta subunit C-terminal" evidence="8">
    <location>
        <begin position="209"/>
        <end position="316"/>
    </location>
</feature>
<sequence length="330" mass="36756">MDKQLPWHEPLWQQFRAQVSHDRLPHALLLSGIAGLGKGVFARRMAQALLCETPTASGDGCDGCRFCHLFYAGSHPDYRVLMPEEKSGVIKVDAVRELCAFLDYTAQYGGHKIALLESADCLNGYAANSLLKTLEEPSAGSVLLLITTQPVRLPATVRSRCQRINFVPPSSQMALSWLAQQVRADIDPELVLEVSGGAPLTALSNVQSEYWHRRQELFTGYQQLQSGRGDPLQVAEAWAIGNVVENLRWLIGWHTDLIRLKMDCHAPCLSHPDLYLLLQAGIQQQSLPRLFERLDAAIHLHHLCTTTQVNTHMQLEAFFSGSALNHSDTF</sequence>
<evidence type="ECO:0000313" key="9">
    <source>
        <dbReference type="EMBL" id="PIE83332.1"/>
    </source>
</evidence>
<evidence type="ECO:0000256" key="6">
    <source>
        <dbReference type="ARBA" id="ARBA00022932"/>
    </source>
</evidence>
<evidence type="ECO:0000256" key="4">
    <source>
        <dbReference type="ARBA" id="ARBA00022695"/>
    </source>
</evidence>
<dbReference type="EMBL" id="PDTV01000005">
    <property type="protein sequence ID" value="PIE83332.1"/>
    <property type="molecule type" value="Genomic_DNA"/>
</dbReference>
<comment type="caution">
    <text evidence="9">The sequence shown here is derived from an EMBL/GenBank/DDBJ whole genome shotgun (WGS) entry which is preliminary data.</text>
</comment>
<organism evidence="9 10">
    <name type="scientific">Candidatus Contendibacter odensensis</name>
    <dbReference type="NCBI Taxonomy" id="1400860"/>
    <lineage>
        <taxon>Bacteria</taxon>
        <taxon>Pseudomonadati</taxon>
        <taxon>Pseudomonadota</taxon>
        <taxon>Gammaproteobacteria</taxon>
        <taxon>Candidatus Competibacteraceae</taxon>
        <taxon>Candidatus Contendibacter</taxon>
    </lineage>
</organism>
<comment type="catalytic activity">
    <reaction evidence="7">
        <text>DNA(n) + a 2'-deoxyribonucleoside 5'-triphosphate = DNA(n+1) + diphosphate</text>
        <dbReference type="Rhea" id="RHEA:22508"/>
        <dbReference type="Rhea" id="RHEA-COMP:17339"/>
        <dbReference type="Rhea" id="RHEA-COMP:17340"/>
        <dbReference type="ChEBI" id="CHEBI:33019"/>
        <dbReference type="ChEBI" id="CHEBI:61560"/>
        <dbReference type="ChEBI" id="CHEBI:173112"/>
        <dbReference type="EC" id="2.7.7.7"/>
    </reaction>
</comment>
<name>A0A2G6PFR1_9GAMM</name>
<evidence type="ECO:0000256" key="3">
    <source>
        <dbReference type="ARBA" id="ARBA00022679"/>
    </source>
</evidence>
<dbReference type="SUPFAM" id="SSF52540">
    <property type="entry name" value="P-loop containing nucleoside triphosphate hydrolases"/>
    <property type="match status" value="1"/>
</dbReference>
<dbReference type="Gene3D" id="1.20.272.10">
    <property type="match status" value="1"/>
</dbReference>
<evidence type="ECO:0000313" key="10">
    <source>
        <dbReference type="Proteomes" id="UP000229278"/>
    </source>
</evidence>